<gene>
    <name evidence="1" type="ORF">F8M41_026037</name>
</gene>
<accession>A0A8H3XK15</accession>
<sequence length="118" mass="13947">MYLYEATANWFKHLWIDEIFRVPIIFKKLCQNNTLSMDLDLSWSIPGDSVEKISNFLRITRYSKALKLITFYEENLDGLLIIGRGIPKIFVDSLCDNLKHLWFDEIFRVPITFAKITL</sequence>
<evidence type="ECO:0000313" key="1">
    <source>
        <dbReference type="EMBL" id="KAF0467320.1"/>
    </source>
</evidence>
<dbReference type="EMBL" id="WTPW01000956">
    <property type="protein sequence ID" value="KAF0467320.1"/>
    <property type="molecule type" value="Genomic_DNA"/>
</dbReference>
<evidence type="ECO:0000313" key="2">
    <source>
        <dbReference type="Proteomes" id="UP000439903"/>
    </source>
</evidence>
<comment type="caution">
    <text evidence="1">The sequence shown here is derived from an EMBL/GenBank/DDBJ whole genome shotgun (WGS) entry which is preliminary data.</text>
</comment>
<dbReference type="AlphaFoldDB" id="A0A8H3XK15"/>
<name>A0A8H3XK15_GIGMA</name>
<dbReference type="Proteomes" id="UP000439903">
    <property type="component" value="Unassembled WGS sequence"/>
</dbReference>
<keyword evidence="2" id="KW-1185">Reference proteome</keyword>
<reference evidence="1 2" key="1">
    <citation type="journal article" date="2019" name="Environ. Microbiol.">
        <title>At the nexus of three kingdoms: the genome of the mycorrhizal fungus Gigaspora margarita provides insights into plant, endobacterial and fungal interactions.</title>
        <authorList>
            <person name="Venice F."/>
            <person name="Ghignone S."/>
            <person name="Salvioli di Fossalunga A."/>
            <person name="Amselem J."/>
            <person name="Novero M."/>
            <person name="Xianan X."/>
            <person name="Sedzielewska Toro K."/>
            <person name="Morin E."/>
            <person name="Lipzen A."/>
            <person name="Grigoriev I.V."/>
            <person name="Henrissat B."/>
            <person name="Martin F.M."/>
            <person name="Bonfante P."/>
        </authorList>
    </citation>
    <scope>NUCLEOTIDE SEQUENCE [LARGE SCALE GENOMIC DNA]</scope>
    <source>
        <strain evidence="1 2">BEG34</strain>
    </source>
</reference>
<organism evidence="1 2">
    <name type="scientific">Gigaspora margarita</name>
    <dbReference type="NCBI Taxonomy" id="4874"/>
    <lineage>
        <taxon>Eukaryota</taxon>
        <taxon>Fungi</taxon>
        <taxon>Fungi incertae sedis</taxon>
        <taxon>Mucoromycota</taxon>
        <taxon>Glomeromycotina</taxon>
        <taxon>Glomeromycetes</taxon>
        <taxon>Diversisporales</taxon>
        <taxon>Gigasporaceae</taxon>
        <taxon>Gigaspora</taxon>
    </lineage>
</organism>
<protein>
    <submittedName>
        <fullName evidence="1">Uncharacterized protein</fullName>
    </submittedName>
</protein>
<proteinExistence type="predicted"/>